<dbReference type="KEGG" id="lel:PVL30_004071"/>
<feature type="compositionally biased region" description="Low complexity" evidence="1">
    <location>
        <begin position="56"/>
        <end position="67"/>
    </location>
</feature>
<dbReference type="HOGENOM" id="CLU_437464_0_0_1"/>
<organism evidence="2 3">
    <name type="scientific">Lodderomyces elongisporus (strain ATCC 11503 / CBS 2605 / JCM 1781 / NBRC 1676 / NRRL YB-4239)</name>
    <name type="common">Yeast</name>
    <name type="synonym">Saccharomyces elongisporus</name>
    <dbReference type="NCBI Taxonomy" id="379508"/>
    <lineage>
        <taxon>Eukaryota</taxon>
        <taxon>Fungi</taxon>
        <taxon>Dikarya</taxon>
        <taxon>Ascomycota</taxon>
        <taxon>Saccharomycotina</taxon>
        <taxon>Pichiomycetes</taxon>
        <taxon>Debaryomycetaceae</taxon>
        <taxon>Candida/Lodderomyces clade</taxon>
        <taxon>Lodderomyces</taxon>
    </lineage>
</organism>
<protein>
    <submittedName>
        <fullName evidence="2">Uncharacterized protein</fullName>
    </submittedName>
</protein>
<evidence type="ECO:0000256" key="1">
    <source>
        <dbReference type="SAM" id="MobiDB-lite"/>
    </source>
</evidence>
<dbReference type="VEuPathDB" id="FungiDB:LELG_04350"/>
<accession>A5E411</accession>
<dbReference type="GeneID" id="5231296"/>
<reference evidence="2 3" key="1">
    <citation type="journal article" date="2009" name="Nature">
        <title>Evolution of pathogenicity and sexual reproduction in eight Candida genomes.</title>
        <authorList>
            <person name="Butler G."/>
            <person name="Rasmussen M.D."/>
            <person name="Lin M.F."/>
            <person name="Santos M.A."/>
            <person name="Sakthikumar S."/>
            <person name="Munro C.A."/>
            <person name="Rheinbay E."/>
            <person name="Grabherr M."/>
            <person name="Forche A."/>
            <person name="Reedy J.L."/>
            <person name="Agrafioti I."/>
            <person name="Arnaud M.B."/>
            <person name="Bates S."/>
            <person name="Brown A.J."/>
            <person name="Brunke S."/>
            <person name="Costanzo M.C."/>
            <person name="Fitzpatrick D.A."/>
            <person name="de Groot P.W."/>
            <person name="Harris D."/>
            <person name="Hoyer L.L."/>
            <person name="Hube B."/>
            <person name="Klis F.M."/>
            <person name="Kodira C."/>
            <person name="Lennard N."/>
            <person name="Logue M.E."/>
            <person name="Martin R."/>
            <person name="Neiman A.M."/>
            <person name="Nikolaou E."/>
            <person name="Quail M.A."/>
            <person name="Quinn J."/>
            <person name="Santos M.C."/>
            <person name="Schmitzberger F.F."/>
            <person name="Sherlock G."/>
            <person name="Shah P."/>
            <person name="Silverstein K.A."/>
            <person name="Skrzypek M.S."/>
            <person name="Soll D."/>
            <person name="Staggs R."/>
            <person name="Stansfield I."/>
            <person name="Stumpf M.P."/>
            <person name="Sudbery P.E."/>
            <person name="Srikantha T."/>
            <person name="Zeng Q."/>
            <person name="Berman J."/>
            <person name="Berriman M."/>
            <person name="Heitman J."/>
            <person name="Gow N.A."/>
            <person name="Lorenz M.C."/>
            <person name="Birren B.W."/>
            <person name="Kellis M."/>
            <person name="Cuomo C.A."/>
        </authorList>
    </citation>
    <scope>NUCLEOTIDE SEQUENCE [LARGE SCALE GENOMIC DNA]</scope>
    <source>
        <strain evidence="3">ATCC 11503 / BCRC 21390 / CBS 2605 / JCM 1781 / NBRC 1676 / NRRL YB-4239</strain>
    </source>
</reference>
<feature type="compositionally biased region" description="Basic residues" evidence="1">
    <location>
        <begin position="72"/>
        <end position="83"/>
    </location>
</feature>
<feature type="region of interest" description="Disordered" evidence="1">
    <location>
        <begin position="421"/>
        <end position="449"/>
    </location>
</feature>
<name>A5E411_LODEL</name>
<keyword evidence="3" id="KW-1185">Reference proteome</keyword>
<dbReference type="AlphaFoldDB" id="A5E411"/>
<feature type="compositionally biased region" description="Low complexity" evidence="1">
    <location>
        <begin position="574"/>
        <end position="587"/>
    </location>
</feature>
<dbReference type="InParanoid" id="A5E411"/>
<feature type="compositionally biased region" description="Gly residues" evidence="1">
    <location>
        <begin position="546"/>
        <end position="573"/>
    </location>
</feature>
<sequence length="625" mass="69842">MKQLCGQRNSSDVNEIFSSEQSGIIKPNPYMPAPIGAPPADVIALLNTPRKGSRGSGSRSSAGSRQGSHGGGGHRRSISKQRTRSGDIGIPETILSEGPVIAHDPKDIPDLTNKDKSATYPITSPRLSFVKPFLMYPSETTFTVLSRHSEGENWFQTLLDQLYTKSSAFNRDLIQLILLNNSNLHTSSSILRNLLDSVILPLIYKRNDDTNTEYTERQHEKLDLMLYLIIILEVLPHLLLIKASADINLLKNLRLNLLHLINNFNVEVRNINSHLFPLSNSTIFLIILKKLINLNDLLITFIKLISKKSSRSLMLSDIENFLKMSSQTMKFEDNSTNNNPLNFFFNLNTTSMGEVNFNFKNDILSNDLIYTLIGYNYDPKVNDELKSSISMNFINDEINIVDEFFKNDLLMFLTSDYDYGDDSESHRRRESQALHEETETEETQADTLPFQTGVSLNAPTSQDSSSAETVLTIAEMNKLNSLIGLIDKKLLSTHFKSRYPILIYNNYIAYILNDILKYIFLKQQQSQLQLQQQQQQHWKRLNEHMGGSGSSSGVGGVGSSSGGGSGGNGGDGGNSSTDPHGSSQQQSGHGGGENSFGNWWVFNSFIQEYMSLMGEIVGLRDCINQ</sequence>
<feature type="region of interest" description="Disordered" evidence="1">
    <location>
        <begin position="538"/>
        <end position="591"/>
    </location>
</feature>
<gene>
    <name evidence="2" type="ORF">LELG_04350</name>
</gene>
<dbReference type="Proteomes" id="UP000001996">
    <property type="component" value="Unassembled WGS sequence"/>
</dbReference>
<evidence type="ECO:0000313" key="2">
    <source>
        <dbReference type="EMBL" id="EDK46169.1"/>
    </source>
</evidence>
<feature type="compositionally biased region" description="Basic and acidic residues" evidence="1">
    <location>
        <begin position="423"/>
        <end position="437"/>
    </location>
</feature>
<proteinExistence type="predicted"/>
<dbReference type="EMBL" id="CH981529">
    <property type="protein sequence ID" value="EDK46169.1"/>
    <property type="molecule type" value="Genomic_DNA"/>
</dbReference>
<evidence type="ECO:0000313" key="3">
    <source>
        <dbReference type="Proteomes" id="UP000001996"/>
    </source>
</evidence>
<feature type="compositionally biased region" description="Basic and acidic residues" evidence="1">
    <location>
        <begin position="103"/>
        <end position="114"/>
    </location>
</feature>
<dbReference type="eggNOG" id="ENOG502RQH9">
    <property type="taxonomic scope" value="Eukaryota"/>
</dbReference>
<feature type="compositionally biased region" description="Polar residues" evidence="1">
    <location>
        <begin position="1"/>
        <end position="22"/>
    </location>
</feature>
<feature type="region of interest" description="Disordered" evidence="1">
    <location>
        <begin position="1"/>
        <end position="114"/>
    </location>
</feature>